<proteinExistence type="predicted"/>
<dbReference type="AlphaFoldDB" id="A0A240A546"/>
<evidence type="ECO:0000313" key="2">
    <source>
        <dbReference type="Proteomes" id="UP000215374"/>
    </source>
</evidence>
<dbReference type="RefSeq" id="WP_051904910.1">
    <property type="nucleotide sequence ID" value="NZ_CP009211.1"/>
</dbReference>
<sequence length="138" mass="15460">MIWRAHTLYRGQEALADVAVADGGDVLRYGCHELRFRSMNPARLRAVSAGGEEFVLRKRSLTVSRYTAHCADRDYTLSRVGVRGCREIRDAAGQLCAVTTPKHDGSLEVELHAALTLDLVFITWALTYVDAAVRRTYY</sequence>
<dbReference type="Proteomes" id="UP000215374">
    <property type="component" value="Chromosome 1"/>
</dbReference>
<dbReference type="EMBL" id="LT906467">
    <property type="protein sequence ID" value="SNV78561.1"/>
    <property type="molecule type" value="Genomic_DNA"/>
</dbReference>
<gene>
    <name evidence="1" type="ORF">SAMEA4535761_01851</name>
</gene>
<evidence type="ECO:0000313" key="1">
    <source>
        <dbReference type="EMBL" id="SNV78561.1"/>
    </source>
</evidence>
<organism evidence="1 2">
    <name type="scientific">Corynebacterium imitans</name>
    <dbReference type="NCBI Taxonomy" id="156978"/>
    <lineage>
        <taxon>Bacteria</taxon>
        <taxon>Bacillati</taxon>
        <taxon>Actinomycetota</taxon>
        <taxon>Actinomycetes</taxon>
        <taxon>Mycobacteriales</taxon>
        <taxon>Corynebacteriaceae</taxon>
        <taxon>Corynebacterium</taxon>
    </lineage>
</organism>
<dbReference type="OrthoDB" id="4411809at2"/>
<reference evidence="1 2" key="1">
    <citation type="submission" date="2017-06" db="EMBL/GenBank/DDBJ databases">
        <authorList>
            <consortium name="Pathogen Informatics"/>
        </authorList>
    </citation>
    <scope>NUCLEOTIDE SEQUENCE [LARGE SCALE GENOMIC DNA]</scope>
    <source>
        <strain evidence="1 2">NCTC13015</strain>
    </source>
</reference>
<accession>A0A240A546</accession>
<protein>
    <submittedName>
        <fullName evidence="1">Uncharacterized protein</fullName>
    </submittedName>
</protein>
<name>A0A240A546_9CORY</name>